<dbReference type="InterPro" id="IPR002528">
    <property type="entry name" value="MATE_fam"/>
</dbReference>
<comment type="caution">
    <text evidence="14">The sequence shown here is derived from an EMBL/GenBank/DDBJ whole genome shotgun (WGS) entry which is preliminary data.</text>
</comment>
<feature type="transmembrane region" description="Helical" evidence="13">
    <location>
        <begin position="391"/>
        <end position="414"/>
    </location>
</feature>
<evidence type="ECO:0000256" key="5">
    <source>
        <dbReference type="ARBA" id="ARBA00022448"/>
    </source>
</evidence>
<evidence type="ECO:0000256" key="12">
    <source>
        <dbReference type="ARBA" id="ARBA00031636"/>
    </source>
</evidence>
<keyword evidence="7" id="KW-1003">Cell membrane</keyword>
<comment type="similarity">
    <text evidence="3">Belongs to the multi antimicrobial extrusion (MATE) (TC 2.A.66.1) family.</text>
</comment>
<keyword evidence="11 13" id="KW-0472">Membrane</keyword>
<keyword evidence="5" id="KW-0813">Transport</keyword>
<reference evidence="14 15" key="1">
    <citation type="submission" date="2022-06" db="EMBL/GenBank/DDBJ databases">
        <title>Isolation of gut microbiota from human fecal samples.</title>
        <authorList>
            <person name="Pamer E.G."/>
            <person name="Barat B."/>
            <person name="Waligurski E."/>
            <person name="Medina S."/>
            <person name="Paddock L."/>
            <person name="Mostad J."/>
        </authorList>
    </citation>
    <scope>NUCLEOTIDE SEQUENCE [LARGE SCALE GENOMIC DNA]</scope>
    <source>
        <strain evidence="14 15">DFI.7.95</strain>
    </source>
</reference>
<comment type="subcellular location">
    <subcellularLocation>
        <location evidence="2">Cell membrane</location>
        <topology evidence="2">Multi-pass membrane protein</topology>
    </subcellularLocation>
</comment>
<keyword evidence="10" id="KW-0406">Ion transport</keyword>
<evidence type="ECO:0000313" key="14">
    <source>
        <dbReference type="EMBL" id="MCQ4922928.1"/>
    </source>
</evidence>
<proteinExistence type="inferred from homology"/>
<feature type="transmembrane region" description="Helical" evidence="13">
    <location>
        <begin position="194"/>
        <end position="217"/>
    </location>
</feature>
<keyword evidence="9 13" id="KW-1133">Transmembrane helix</keyword>
<evidence type="ECO:0000256" key="11">
    <source>
        <dbReference type="ARBA" id="ARBA00023136"/>
    </source>
</evidence>
<feature type="transmembrane region" description="Helical" evidence="13">
    <location>
        <begin position="53"/>
        <end position="77"/>
    </location>
</feature>
<dbReference type="Pfam" id="PF01554">
    <property type="entry name" value="MatE"/>
    <property type="match status" value="2"/>
</dbReference>
<accession>A0ABT1S8Y1</accession>
<evidence type="ECO:0000256" key="7">
    <source>
        <dbReference type="ARBA" id="ARBA00022475"/>
    </source>
</evidence>
<protein>
    <recommendedName>
        <fullName evidence="4">Probable multidrug resistance protein NorM</fullName>
    </recommendedName>
    <alternativeName>
        <fullName evidence="12">Multidrug-efflux transporter</fullName>
    </alternativeName>
</protein>
<organism evidence="14 15">
    <name type="scientific">Tissierella carlieri</name>
    <dbReference type="NCBI Taxonomy" id="689904"/>
    <lineage>
        <taxon>Bacteria</taxon>
        <taxon>Bacillati</taxon>
        <taxon>Bacillota</taxon>
        <taxon>Tissierellia</taxon>
        <taxon>Tissierellales</taxon>
        <taxon>Tissierellaceae</taxon>
        <taxon>Tissierella</taxon>
    </lineage>
</organism>
<evidence type="ECO:0000256" key="8">
    <source>
        <dbReference type="ARBA" id="ARBA00022692"/>
    </source>
</evidence>
<feature type="transmembrane region" description="Helical" evidence="13">
    <location>
        <begin position="136"/>
        <end position="155"/>
    </location>
</feature>
<dbReference type="PIRSF" id="PIRSF006603">
    <property type="entry name" value="DinF"/>
    <property type="match status" value="1"/>
</dbReference>
<evidence type="ECO:0000256" key="10">
    <source>
        <dbReference type="ARBA" id="ARBA00023065"/>
    </source>
</evidence>
<keyword evidence="8 13" id="KW-0812">Transmembrane</keyword>
<keyword evidence="15" id="KW-1185">Reference proteome</keyword>
<dbReference type="Proteomes" id="UP001524478">
    <property type="component" value="Unassembled WGS sequence"/>
</dbReference>
<evidence type="ECO:0000256" key="3">
    <source>
        <dbReference type="ARBA" id="ARBA00010199"/>
    </source>
</evidence>
<feature type="transmembrane region" description="Helical" evidence="13">
    <location>
        <begin position="360"/>
        <end position="379"/>
    </location>
</feature>
<dbReference type="PANTHER" id="PTHR43298:SF2">
    <property type="entry name" value="FMN_FAD EXPORTER YEEO-RELATED"/>
    <property type="match status" value="1"/>
</dbReference>
<dbReference type="EMBL" id="JANGAC010000004">
    <property type="protein sequence ID" value="MCQ4922928.1"/>
    <property type="molecule type" value="Genomic_DNA"/>
</dbReference>
<evidence type="ECO:0000256" key="4">
    <source>
        <dbReference type="ARBA" id="ARBA00020268"/>
    </source>
</evidence>
<evidence type="ECO:0000313" key="15">
    <source>
        <dbReference type="Proteomes" id="UP001524478"/>
    </source>
</evidence>
<dbReference type="InterPro" id="IPR050222">
    <property type="entry name" value="MATE_MdtK"/>
</dbReference>
<feature type="transmembrane region" description="Helical" evidence="13">
    <location>
        <begin position="167"/>
        <end position="188"/>
    </location>
</feature>
<feature type="transmembrane region" description="Helical" evidence="13">
    <location>
        <begin position="97"/>
        <end position="116"/>
    </location>
</feature>
<evidence type="ECO:0000256" key="1">
    <source>
        <dbReference type="ARBA" id="ARBA00003408"/>
    </source>
</evidence>
<dbReference type="InterPro" id="IPR048279">
    <property type="entry name" value="MdtK-like"/>
</dbReference>
<sequence>MSKNINLTEGNISSTLTKLALPIMGTSFIQMMYNLTDMMWLGRLSTKAVAGAGTVGFFMWFGMSLVLISSIGVSVGVSQAYGREDMEDAREYISSGIKLDIFIGIIYSLFLLTFRHQVIGFFNLGDTETIQLATDYLTIIACGFIFHFINPIYSAVFNASGNSITPFIINTMGLVTNIVLDPVLIFGIGPFPEMGIKGAALATVLAQVVVTSIYIVVSRKNKELFSHLHLFKLPKKNYIKRILKLGFPAFLQSGAHASISMVLTKILAKWGPTPVAVQSVGSQIESISWMTAEGFSTAIAAFVGQNYGARNYDRVKEGYYKGLRIVGTIGIFATILLIFAGEPIFRIFTPGDTTAIAQGAVYLRILGFSQFFITIEIASTGAFNGIGRTQIPAITGIILNSLRIPGALFLSSTILGMTGVWWSMSISTIFKGIILTSLFMYVIKKGLHKNK</sequence>
<feature type="transmembrane region" description="Helical" evidence="13">
    <location>
        <begin position="325"/>
        <end position="348"/>
    </location>
</feature>
<dbReference type="RefSeq" id="WP_256311006.1">
    <property type="nucleotide sequence ID" value="NZ_JANGAC010000004.1"/>
</dbReference>
<feature type="transmembrane region" description="Helical" evidence="13">
    <location>
        <begin position="12"/>
        <end position="33"/>
    </location>
</feature>
<gene>
    <name evidence="14" type="ORF">NE686_07525</name>
</gene>
<evidence type="ECO:0000256" key="2">
    <source>
        <dbReference type="ARBA" id="ARBA00004651"/>
    </source>
</evidence>
<name>A0ABT1S8Y1_9FIRM</name>
<keyword evidence="6" id="KW-0050">Antiport</keyword>
<feature type="transmembrane region" description="Helical" evidence="13">
    <location>
        <begin position="420"/>
        <end position="443"/>
    </location>
</feature>
<evidence type="ECO:0000256" key="6">
    <source>
        <dbReference type="ARBA" id="ARBA00022449"/>
    </source>
</evidence>
<evidence type="ECO:0000256" key="9">
    <source>
        <dbReference type="ARBA" id="ARBA00022989"/>
    </source>
</evidence>
<dbReference type="CDD" id="cd13140">
    <property type="entry name" value="MATE_like_1"/>
    <property type="match status" value="1"/>
</dbReference>
<dbReference type="PANTHER" id="PTHR43298">
    <property type="entry name" value="MULTIDRUG RESISTANCE PROTEIN NORM-RELATED"/>
    <property type="match status" value="1"/>
</dbReference>
<comment type="function">
    <text evidence="1">Multidrug efflux pump.</text>
</comment>
<dbReference type="NCBIfam" id="TIGR00797">
    <property type="entry name" value="matE"/>
    <property type="match status" value="1"/>
</dbReference>
<evidence type="ECO:0000256" key="13">
    <source>
        <dbReference type="SAM" id="Phobius"/>
    </source>
</evidence>